<gene>
    <name evidence="3" type="ORF">FB473_001565</name>
</gene>
<keyword evidence="1" id="KW-0175">Coiled coil</keyword>
<protein>
    <submittedName>
        <fullName evidence="3">Uncharacterized protein</fullName>
    </submittedName>
</protein>
<name>A0ABX0SFZ4_9ACTN</name>
<sequence>MTAVAYRRGSGDDMAPVLVFRQFRPGGVSAAPVHQTGGSAHTTAGHSAGQAGGTGFGRLGLPTGWPEAVLPPGAPDWEQSASAWLFDCCPSGYRAYPVLHRHPTVLARFAADFVEGRIRSNRRALARARSSSDDQPGPQTLDAATAMLEADERRLVRLRRAIALVEEALRGKVFIRRP</sequence>
<reference evidence="3 4" key="1">
    <citation type="submission" date="2020-02" db="EMBL/GenBank/DDBJ databases">
        <title>Sequencing the genomes of 1000 actinobacteria strains.</title>
        <authorList>
            <person name="Klenk H.-P."/>
        </authorList>
    </citation>
    <scope>NUCLEOTIDE SEQUENCE [LARGE SCALE GENOMIC DNA]</scope>
    <source>
        <strain evidence="3 4">DSM 19609</strain>
    </source>
</reference>
<keyword evidence="4" id="KW-1185">Reference proteome</keyword>
<dbReference type="RefSeq" id="WP_167166221.1">
    <property type="nucleotide sequence ID" value="NZ_BAAAOO010000015.1"/>
</dbReference>
<evidence type="ECO:0000313" key="4">
    <source>
        <dbReference type="Proteomes" id="UP000749311"/>
    </source>
</evidence>
<feature type="compositionally biased region" description="Polar residues" evidence="2">
    <location>
        <begin position="36"/>
        <end position="45"/>
    </location>
</feature>
<feature type="region of interest" description="Disordered" evidence="2">
    <location>
        <begin position="33"/>
        <end position="52"/>
    </location>
</feature>
<evidence type="ECO:0000256" key="2">
    <source>
        <dbReference type="SAM" id="MobiDB-lite"/>
    </source>
</evidence>
<accession>A0ABX0SFZ4</accession>
<evidence type="ECO:0000256" key="1">
    <source>
        <dbReference type="SAM" id="Coils"/>
    </source>
</evidence>
<feature type="coiled-coil region" evidence="1">
    <location>
        <begin position="141"/>
        <end position="168"/>
    </location>
</feature>
<proteinExistence type="predicted"/>
<comment type="caution">
    <text evidence="3">The sequence shown here is derived from an EMBL/GenBank/DDBJ whole genome shotgun (WGS) entry which is preliminary data.</text>
</comment>
<dbReference type="EMBL" id="JAAMOZ010000001">
    <property type="protein sequence ID" value="NIH56920.1"/>
    <property type="molecule type" value="Genomic_DNA"/>
</dbReference>
<evidence type="ECO:0000313" key="3">
    <source>
        <dbReference type="EMBL" id="NIH56920.1"/>
    </source>
</evidence>
<dbReference type="Proteomes" id="UP000749311">
    <property type="component" value="Unassembled WGS sequence"/>
</dbReference>
<organism evidence="3 4">
    <name type="scientific">Brooklawnia cerclae</name>
    <dbReference type="NCBI Taxonomy" id="349934"/>
    <lineage>
        <taxon>Bacteria</taxon>
        <taxon>Bacillati</taxon>
        <taxon>Actinomycetota</taxon>
        <taxon>Actinomycetes</taxon>
        <taxon>Propionibacteriales</taxon>
        <taxon>Propionibacteriaceae</taxon>
        <taxon>Brooklawnia</taxon>
    </lineage>
</organism>